<dbReference type="GO" id="GO:0004565">
    <property type="term" value="F:beta-galactosidase activity"/>
    <property type="evidence" value="ECO:0007669"/>
    <property type="project" value="UniProtKB-EC"/>
</dbReference>
<evidence type="ECO:0000256" key="2">
    <source>
        <dbReference type="ARBA" id="ARBA00022801"/>
    </source>
</evidence>
<dbReference type="EC" id="3.2.1.23" evidence="4"/>
<proteinExistence type="inferred from homology"/>
<keyword evidence="3 4" id="KW-0326">Glycosidase</keyword>
<evidence type="ECO:0000256" key="4">
    <source>
        <dbReference type="RuleBase" id="RU000675"/>
    </source>
</evidence>
<feature type="domain" description="Glycoside hydrolase 35 catalytic" evidence="6">
    <location>
        <begin position="66"/>
        <end position="406"/>
    </location>
</feature>
<dbReference type="InterPro" id="IPR001944">
    <property type="entry name" value="Glycoside_Hdrlase_35"/>
</dbReference>
<dbReference type="PRINTS" id="PR00742">
    <property type="entry name" value="GLHYDRLASE35"/>
</dbReference>
<evidence type="ECO:0000259" key="6">
    <source>
        <dbReference type="Pfam" id="PF01301"/>
    </source>
</evidence>
<evidence type="ECO:0000256" key="3">
    <source>
        <dbReference type="ARBA" id="ARBA00023295"/>
    </source>
</evidence>
<dbReference type="EMBL" id="JACHEB010000006">
    <property type="protein sequence ID" value="MBB5329347.1"/>
    <property type="molecule type" value="Genomic_DNA"/>
</dbReference>
<dbReference type="SUPFAM" id="SSF51445">
    <property type="entry name" value="(Trans)glycosidases"/>
    <property type="match status" value="1"/>
</dbReference>
<reference evidence="7 8" key="1">
    <citation type="submission" date="2020-08" db="EMBL/GenBank/DDBJ databases">
        <title>Genomic Encyclopedia of Type Strains, Phase IV (KMG-V): Genome sequencing to study the core and pangenomes of soil and plant-associated prokaryotes.</title>
        <authorList>
            <person name="Whitman W."/>
        </authorList>
    </citation>
    <scope>NUCLEOTIDE SEQUENCE [LARGE SCALE GENOMIC DNA]</scope>
    <source>
        <strain evidence="7 8">X5P2</strain>
    </source>
</reference>
<comment type="caution">
    <text evidence="7">The sequence shown here is derived from an EMBL/GenBank/DDBJ whole genome shotgun (WGS) entry which is preliminary data.</text>
</comment>
<keyword evidence="8" id="KW-1185">Reference proteome</keyword>
<dbReference type="Pfam" id="PF01301">
    <property type="entry name" value="Glyco_hydro_35"/>
    <property type="match status" value="1"/>
</dbReference>
<dbReference type="InterPro" id="IPR019801">
    <property type="entry name" value="Glyco_hydro_35_CS"/>
</dbReference>
<dbReference type="PROSITE" id="PS01182">
    <property type="entry name" value="GLYCOSYL_HYDROL_F35"/>
    <property type="match status" value="1"/>
</dbReference>
<evidence type="ECO:0000256" key="1">
    <source>
        <dbReference type="ARBA" id="ARBA00009809"/>
    </source>
</evidence>
<sequence>MLSPRQIIAPIFVTLLAPILFAQSIAVGPITVDATSPYLDPAPSSFQPGSARSPDGHTIGLNQRYLTLDGNPWLPVMGEFHFSRLPADEWEDQILKMQAAGVNIIATYVIWIHHEEIEGKFNWTGDRDLRRFAQLCAKHHMYLYVRVGPWAHGEARNGGFPDWLIAKGPTRVNDPTYLNYVTGFYRAIGEQLHDLLWKDGGPVIGIQLENEYANRTANGGEAHILKLKQLAIASGLDVPLYSVTGWDNATIPSGAVLPVFGGYPDAPWDASPGTLPASEVYTFRFGSRVAGNMGMIGGSATAHTTSTDTPFITAEMGAGIEDTYHRRPVISANDVAAMFPVMLGSGVDLYGTYMFQGGENPDGEFSTLQESQATGYPTDVPIKSYDFQAPLGEFGEERESLRKLKLVNYFLNDFGDQLAPMIPHPPSKLPKTPADLSVPRLSVRSSGERGFVFVNNYVRGAVMPSRPSFQLKISLPNSTLLLPDQPVDLPTGLYFVWPFNLQLGNAHLRYSTAQLFTRLANPTGSTFVFFCLSGIRCELSFVDQPGMTIYGTHGRILRANGIITATDLPPALDTTLSLRFEGRSPAQILILSQQHAEDAWKVRLKGEEHLLITQQQFFASDSQVTLQSDEDPAFQFTVIPASHAWPFPASRTRVQQQSNGTTTVSAHLPVAHPTLALTPIKQAGTAAPVKIGPPPSWRPQGVPQAPAEDTFAATAAAWKLSLSNASLSNLGNLYLRVDYTGDIARLSNDHHLLVDNFFNGDPWKIGLKRFVNRNQTGDLLLQILPLRGDSPIFLEDRIRKTIPATGQTEQLRSVQLIPQYKLTLPTTHD</sequence>
<dbReference type="InterPro" id="IPR031330">
    <property type="entry name" value="Gly_Hdrlase_35_cat"/>
</dbReference>
<evidence type="ECO:0000313" key="7">
    <source>
        <dbReference type="EMBL" id="MBB5329347.1"/>
    </source>
</evidence>
<dbReference type="InterPro" id="IPR017853">
    <property type="entry name" value="GH"/>
</dbReference>
<comment type="catalytic activity">
    <reaction evidence="4">
        <text>Hydrolysis of terminal non-reducing beta-D-galactose residues in beta-D-galactosides.</text>
        <dbReference type="EC" id="3.2.1.23"/>
    </reaction>
</comment>
<dbReference type="GO" id="GO:0005975">
    <property type="term" value="P:carbohydrate metabolic process"/>
    <property type="evidence" value="ECO:0007669"/>
    <property type="project" value="InterPro"/>
</dbReference>
<protein>
    <recommendedName>
        <fullName evidence="4">Beta-galactosidase</fullName>
        <ecNumber evidence="4">3.2.1.23</ecNumber>
    </recommendedName>
</protein>
<gene>
    <name evidence="7" type="ORF">HDF14_002965</name>
</gene>
<comment type="similarity">
    <text evidence="1 5">Belongs to the glycosyl hydrolase 35 family.</text>
</comment>
<accession>A0A9X0U620</accession>
<dbReference type="RefSeq" id="WP_183977739.1">
    <property type="nucleotide sequence ID" value="NZ_JACHEB010000006.1"/>
</dbReference>
<evidence type="ECO:0000256" key="5">
    <source>
        <dbReference type="RuleBase" id="RU003679"/>
    </source>
</evidence>
<dbReference type="Proteomes" id="UP000535182">
    <property type="component" value="Unassembled WGS sequence"/>
</dbReference>
<name>A0A9X0U620_9BACT</name>
<evidence type="ECO:0000313" key="8">
    <source>
        <dbReference type="Proteomes" id="UP000535182"/>
    </source>
</evidence>
<organism evidence="7 8">
    <name type="scientific">Tunturiibacter gelidiferens</name>
    <dbReference type="NCBI Taxonomy" id="3069689"/>
    <lineage>
        <taxon>Bacteria</taxon>
        <taxon>Pseudomonadati</taxon>
        <taxon>Acidobacteriota</taxon>
        <taxon>Terriglobia</taxon>
        <taxon>Terriglobales</taxon>
        <taxon>Acidobacteriaceae</taxon>
        <taxon>Tunturiibacter</taxon>
    </lineage>
</organism>
<dbReference type="AlphaFoldDB" id="A0A9X0U620"/>
<dbReference type="PANTHER" id="PTHR23421">
    <property type="entry name" value="BETA-GALACTOSIDASE RELATED"/>
    <property type="match status" value="1"/>
</dbReference>
<dbReference type="Gene3D" id="3.20.20.80">
    <property type="entry name" value="Glycosidases"/>
    <property type="match status" value="1"/>
</dbReference>
<keyword evidence="2 4" id="KW-0378">Hydrolase</keyword>